<dbReference type="AlphaFoldDB" id="A0A2P8CDU4"/>
<protein>
    <recommendedName>
        <fullName evidence="6">TonB-dependent receptor-like protein</fullName>
    </recommendedName>
</protein>
<feature type="signal peptide" evidence="1">
    <location>
        <begin position="1"/>
        <end position="19"/>
    </location>
</feature>
<comment type="caution">
    <text evidence="3">The sequence shown here is derived from an EMBL/GenBank/DDBJ whole genome shotgun (WGS) entry which is preliminary data.</text>
</comment>
<reference evidence="2 5" key="2">
    <citation type="submission" date="2019-10" db="EMBL/GenBank/DDBJ databases">
        <title>Prolixibacter strains distinguished by the presence of nitrate reductase genes were adept at nitrate-dependent anaerobic corrosion of metallic iron and carbon steel.</title>
        <authorList>
            <person name="Iino T."/>
            <person name="Shono N."/>
            <person name="Ito K."/>
            <person name="Nakamura R."/>
            <person name="Sueoka K."/>
            <person name="Harayama S."/>
            <person name="Ohkuma M."/>
        </authorList>
    </citation>
    <scope>NUCLEOTIDE SEQUENCE [LARGE SCALE GENOMIC DNA]</scope>
    <source>
        <strain evidence="2 5">MIC1-1</strain>
    </source>
</reference>
<evidence type="ECO:0008006" key="6">
    <source>
        <dbReference type="Google" id="ProtNLM"/>
    </source>
</evidence>
<organism evidence="3 4">
    <name type="scientific">Prolixibacter denitrificans</name>
    <dbReference type="NCBI Taxonomy" id="1541063"/>
    <lineage>
        <taxon>Bacteria</taxon>
        <taxon>Pseudomonadati</taxon>
        <taxon>Bacteroidota</taxon>
        <taxon>Bacteroidia</taxon>
        <taxon>Marinilabiliales</taxon>
        <taxon>Prolixibacteraceae</taxon>
        <taxon>Prolixibacter</taxon>
    </lineage>
</organism>
<dbReference type="EMBL" id="BLAU01000001">
    <property type="protein sequence ID" value="GET21964.1"/>
    <property type="molecule type" value="Genomic_DNA"/>
</dbReference>
<name>A0A2P8CDU4_9BACT</name>
<keyword evidence="5" id="KW-1185">Reference proteome</keyword>
<proteinExistence type="predicted"/>
<evidence type="ECO:0000313" key="3">
    <source>
        <dbReference type="EMBL" id="PSK83153.1"/>
    </source>
</evidence>
<keyword evidence="1" id="KW-0732">Signal</keyword>
<accession>A0A2P8CDU4</accession>
<evidence type="ECO:0000256" key="1">
    <source>
        <dbReference type="SAM" id="SignalP"/>
    </source>
</evidence>
<feature type="chain" id="PRO_5015110562" description="TonB-dependent receptor-like protein" evidence="1">
    <location>
        <begin position="20"/>
        <end position="128"/>
    </location>
</feature>
<evidence type="ECO:0000313" key="2">
    <source>
        <dbReference type="EMBL" id="GET21964.1"/>
    </source>
</evidence>
<evidence type="ECO:0000313" key="5">
    <source>
        <dbReference type="Proteomes" id="UP000396862"/>
    </source>
</evidence>
<dbReference type="Proteomes" id="UP000240621">
    <property type="component" value="Unassembled WGS sequence"/>
</dbReference>
<reference evidence="3 4" key="1">
    <citation type="submission" date="2018-03" db="EMBL/GenBank/DDBJ databases">
        <title>Genomic Encyclopedia of Archaeal and Bacterial Type Strains, Phase II (KMG-II): from individual species to whole genera.</title>
        <authorList>
            <person name="Goeker M."/>
        </authorList>
    </citation>
    <scope>NUCLEOTIDE SEQUENCE [LARGE SCALE GENOMIC DNA]</scope>
    <source>
        <strain evidence="3 4">DSM 27267</strain>
    </source>
</reference>
<dbReference type="EMBL" id="PYGC01000004">
    <property type="protein sequence ID" value="PSK83153.1"/>
    <property type="molecule type" value="Genomic_DNA"/>
</dbReference>
<dbReference type="RefSeq" id="WP_106541956.1">
    <property type="nucleotide sequence ID" value="NZ_BLAU01000001.1"/>
</dbReference>
<dbReference type="Proteomes" id="UP000396862">
    <property type="component" value="Unassembled WGS sequence"/>
</dbReference>
<gene>
    <name evidence="3" type="ORF">CLV93_10483</name>
    <name evidence="2" type="ORF">JCM18694_22100</name>
</gene>
<evidence type="ECO:0000313" key="4">
    <source>
        <dbReference type="Proteomes" id="UP000240621"/>
    </source>
</evidence>
<sequence length="128" mass="14446">MKKLLFLSTFLFLSVIATGQVKRIAEQFPITNIKSTELKAADFRPQKVKTAYDLALNLSYIHHISNGLKDKYLTLPLVIIDGKPVSEKELKKLSLDRIRDYDFQSGVIATALYGSRGTYGILKIVLKE</sequence>
<dbReference type="OrthoDB" id="1123472at2"/>